<dbReference type="Proteomes" id="UP000183223">
    <property type="component" value="Unassembled WGS sequence"/>
</dbReference>
<dbReference type="GO" id="GO:0010181">
    <property type="term" value="F:FMN binding"/>
    <property type="evidence" value="ECO:0007669"/>
    <property type="project" value="InterPro"/>
</dbReference>
<evidence type="ECO:0000259" key="4">
    <source>
        <dbReference type="Pfam" id="PF00724"/>
    </source>
</evidence>
<comment type="similarity">
    <text evidence="2">Belongs to the NADH:flavin oxidoreductase/NADH oxidase family.</text>
</comment>
<keyword evidence="3" id="KW-0560">Oxidoreductase</keyword>
<feature type="domain" description="NADH:flavin oxidoreductase/NADH oxidase N-terminal" evidence="4">
    <location>
        <begin position="13"/>
        <end position="331"/>
    </location>
</feature>
<accession>A0A1G5R3M1</accession>
<dbReference type="CDD" id="cd02933">
    <property type="entry name" value="OYE_like_FMN"/>
    <property type="match status" value="1"/>
</dbReference>
<evidence type="ECO:0000256" key="2">
    <source>
        <dbReference type="ARBA" id="ARBA00005979"/>
    </source>
</evidence>
<dbReference type="InterPro" id="IPR045247">
    <property type="entry name" value="Oye-like"/>
</dbReference>
<dbReference type="Gene3D" id="3.20.20.70">
    <property type="entry name" value="Aldolase class I"/>
    <property type="match status" value="1"/>
</dbReference>
<reference evidence="6" key="1">
    <citation type="submission" date="2016-10" db="EMBL/GenBank/DDBJ databases">
        <authorList>
            <person name="Varghese N."/>
            <person name="Submissions S."/>
        </authorList>
    </citation>
    <scope>NUCLEOTIDE SEQUENCE [LARGE SCALE GENOMIC DNA]</scope>
    <source>
        <strain evidence="6">ATCC 29999</strain>
    </source>
</reference>
<dbReference type="PANTHER" id="PTHR22893">
    <property type="entry name" value="NADH OXIDOREDUCTASE-RELATED"/>
    <property type="match status" value="1"/>
</dbReference>
<keyword evidence="6" id="KW-1185">Reference proteome</keyword>
<evidence type="ECO:0000313" key="6">
    <source>
        <dbReference type="Proteomes" id="UP000183223"/>
    </source>
</evidence>
<dbReference type="Pfam" id="PF00724">
    <property type="entry name" value="Oxidored_FMN"/>
    <property type="match status" value="1"/>
</dbReference>
<comment type="cofactor">
    <cofactor evidence="1">
        <name>FMN</name>
        <dbReference type="ChEBI" id="CHEBI:58210"/>
    </cofactor>
</comment>
<dbReference type="InterPro" id="IPR013785">
    <property type="entry name" value="Aldolase_TIM"/>
</dbReference>
<dbReference type="STRING" id="29488.KS18_05775"/>
<dbReference type="SUPFAM" id="SSF51395">
    <property type="entry name" value="FMN-linked oxidoreductases"/>
    <property type="match status" value="1"/>
</dbReference>
<dbReference type="GO" id="GO:0005829">
    <property type="term" value="C:cytosol"/>
    <property type="evidence" value="ECO:0007669"/>
    <property type="project" value="UniProtKB-ARBA"/>
</dbReference>
<dbReference type="AlphaFoldDB" id="A0A1G5R3M1"/>
<dbReference type="FunFam" id="3.20.20.70:FF:000059">
    <property type="entry name" value="N-ethylmaleimide reductase, FMN-linked"/>
    <property type="match status" value="1"/>
</dbReference>
<dbReference type="PANTHER" id="PTHR22893:SF98">
    <property type="entry name" value="OXIDOREDUCTASE"/>
    <property type="match status" value="1"/>
</dbReference>
<dbReference type="GO" id="GO:0016628">
    <property type="term" value="F:oxidoreductase activity, acting on the CH-CH group of donors, NAD or NADP as acceptor"/>
    <property type="evidence" value="ECO:0007669"/>
    <property type="project" value="UniProtKB-ARBA"/>
</dbReference>
<evidence type="ECO:0000256" key="1">
    <source>
        <dbReference type="ARBA" id="ARBA00001917"/>
    </source>
</evidence>
<protein>
    <submittedName>
        <fullName evidence="5">NADH:flavin oxidoreductase / NADH oxidase family protein</fullName>
    </submittedName>
</protein>
<evidence type="ECO:0000313" key="5">
    <source>
        <dbReference type="EMBL" id="SCZ68061.1"/>
    </source>
</evidence>
<dbReference type="InterPro" id="IPR001155">
    <property type="entry name" value="OxRdtase_FMN_N"/>
</dbReference>
<name>A0A1G5R3M1_PHOLU</name>
<evidence type="ECO:0000256" key="3">
    <source>
        <dbReference type="ARBA" id="ARBA00023002"/>
    </source>
</evidence>
<dbReference type="EMBL" id="FMWJ01000013">
    <property type="protein sequence ID" value="SCZ68061.1"/>
    <property type="molecule type" value="Genomic_DNA"/>
</dbReference>
<gene>
    <name evidence="5" type="ORF">SAMN02982990_02847</name>
</gene>
<proteinExistence type="inferred from homology"/>
<sequence>MTGIYERGNMPTLFDPIRIGDLDLPNRIIMAPLTRNRAVGEGRVPNALMAEYYAQRASAGLIISEATSVTPQGVGYENTPGIWSDEQVAGWRLVTDAVHAVGGRIFIQLWHVGRISDPIFLNGEQPVAPSAIAADGHVSLLRPKRPFVVPRALELDEIPCIVEAFKRGAENAKAAGFDGVEIHGANGYLLDQFLQDNANLRTDQYGGSVENRARLLLEVTDACISVWGSSRVGMHLSPRGGHYSMADSNPVATFGYVARELGKRGIAFIFSRDSVVDGDLSKVIKEAFGSTYIANEELTKESAEQVLTDGRADAVAFGQLFISNPDLPYRLLVEAPFNEQQPETFMVPGAIGYTDYPALT</sequence>
<organism evidence="5 6">
    <name type="scientific">Photorhabdus luminescens</name>
    <name type="common">Xenorhabdus luminescens</name>
    <dbReference type="NCBI Taxonomy" id="29488"/>
    <lineage>
        <taxon>Bacteria</taxon>
        <taxon>Pseudomonadati</taxon>
        <taxon>Pseudomonadota</taxon>
        <taxon>Gammaproteobacteria</taxon>
        <taxon>Enterobacterales</taxon>
        <taxon>Morganellaceae</taxon>
        <taxon>Photorhabdus</taxon>
    </lineage>
</organism>